<feature type="region of interest" description="Disordered" evidence="1">
    <location>
        <begin position="99"/>
        <end position="140"/>
    </location>
</feature>
<dbReference type="RefSeq" id="WP_231447805.1">
    <property type="nucleotide sequence ID" value="NZ_JAJOMB010000019.1"/>
</dbReference>
<accession>A0A9X1NJL6</accession>
<feature type="compositionally biased region" description="Acidic residues" evidence="1">
    <location>
        <begin position="123"/>
        <end position="140"/>
    </location>
</feature>
<organism evidence="2 3">
    <name type="scientific">Kineosporia babensis</name>
    <dbReference type="NCBI Taxonomy" id="499548"/>
    <lineage>
        <taxon>Bacteria</taxon>
        <taxon>Bacillati</taxon>
        <taxon>Actinomycetota</taxon>
        <taxon>Actinomycetes</taxon>
        <taxon>Kineosporiales</taxon>
        <taxon>Kineosporiaceae</taxon>
        <taxon>Kineosporia</taxon>
    </lineage>
</organism>
<keyword evidence="3" id="KW-1185">Reference proteome</keyword>
<feature type="compositionally biased region" description="Polar residues" evidence="1">
    <location>
        <begin position="108"/>
        <end position="119"/>
    </location>
</feature>
<evidence type="ECO:0000313" key="2">
    <source>
        <dbReference type="EMBL" id="MCD5314999.1"/>
    </source>
</evidence>
<protein>
    <recommendedName>
        <fullName evidence="4">Zinc ribbon domain-containing protein</fullName>
    </recommendedName>
</protein>
<dbReference type="EMBL" id="JAJOMB010000019">
    <property type="protein sequence ID" value="MCD5314999.1"/>
    <property type="molecule type" value="Genomic_DNA"/>
</dbReference>
<comment type="caution">
    <text evidence="2">The sequence shown here is derived from an EMBL/GenBank/DDBJ whole genome shotgun (WGS) entry which is preliminary data.</text>
</comment>
<evidence type="ECO:0008006" key="4">
    <source>
        <dbReference type="Google" id="ProtNLM"/>
    </source>
</evidence>
<gene>
    <name evidence="2" type="ORF">LR394_29255</name>
</gene>
<proteinExistence type="predicted"/>
<dbReference type="Proteomes" id="UP001138997">
    <property type="component" value="Unassembled WGS sequence"/>
</dbReference>
<evidence type="ECO:0000256" key="1">
    <source>
        <dbReference type="SAM" id="MobiDB-lite"/>
    </source>
</evidence>
<sequence length="275" mass="29755">MDEPRCPLCNSVVRAGDRVCQLCGEELPGEWATAPLPAPPIHPPQAPPIRPPEMTPTATPGRLSGTPWYQQGRFQALAAGAFLIVLVLSIGLLLRPDSSVPPAENAESAGTATLDTQTGPIEPPEDTFEPEESFEEPTQEVDLEAEAAAALDRLADDGLASTTLDGRWVAQLMSKAPGITDAYQTTDTGSSTFAAKDILQEVLGLYDQPELGYLFVLRSTDYGKQQTYQGQPMWVVFADNGFTSRDDVWSWCQDTLPYEGDELENACAVRRLNAG</sequence>
<name>A0A9X1NJL6_9ACTN</name>
<evidence type="ECO:0000313" key="3">
    <source>
        <dbReference type="Proteomes" id="UP001138997"/>
    </source>
</evidence>
<reference evidence="2" key="1">
    <citation type="submission" date="2021-11" db="EMBL/GenBank/DDBJ databases">
        <title>Streptomyces corallinus and Kineosporia corallina sp. nov., two new coral-derived marine actinobacteria.</title>
        <authorList>
            <person name="Buangrab K."/>
            <person name="Sutthacheep M."/>
            <person name="Yeemin T."/>
            <person name="Harunari E."/>
            <person name="Igarashi Y."/>
            <person name="Sripreechasak P."/>
            <person name="Kanchanasin P."/>
            <person name="Tanasupawat S."/>
            <person name="Phongsopitanun W."/>
        </authorList>
    </citation>
    <scope>NUCLEOTIDE SEQUENCE</scope>
    <source>
        <strain evidence="2">JCM 31032</strain>
    </source>
</reference>
<dbReference type="AlphaFoldDB" id="A0A9X1NJL6"/>